<protein>
    <submittedName>
        <fullName evidence="1">Phage Gp37/Gp68 family protein</fullName>
    </submittedName>
</protein>
<accession>A0AB36FKX3</accession>
<dbReference type="AlphaFoldDB" id="A0AB36FKX3"/>
<dbReference type="Proteomes" id="UP000095392">
    <property type="component" value="Unassembled WGS sequence"/>
</dbReference>
<dbReference type="Pfam" id="PF07505">
    <property type="entry name" value="DUF5131"/>
    <property type="match status" value="1"/>
</dbReference>
<organism evidence="1 2">
    <name type="scientific">Alteromonas macleodii</name>
    <name type="common">Pseudoalteromonas macleodii</name>
    <dbReference type="NCBI Taxonomy" id="28108"/>
    <lineage>
        <taxon>Bacteria</taxon>
        <taxon>Pseudomonadati</taxon>
        <taxon>Pseudomonadota</taxon>
        <taxon>Gammaproteobacteria</taxon>
        <taxon>Alteromonadales</taxon>
        <taxon>Alteromonadaceae</taxon>
        <taxon>Alteromonas/Salinimonas group</taxon>
        <taxon>Alteromonas</taxon>
    </lineage>
</organism>
<gene>
    <name evidence="1" type="ORF">BFV95_4584</name>
</gene>
<reference evidence="1 2" key="1">
    <citation type="submission" date="2016-09" db="EMBL/GenBank/DDBJ databases">
        <title>Draft Genome Sequence of four Alteromonas macleodii strains isolated from copper coupons and grown long-term at elevated copper levels.</title>
        <authorList>
            <person name="Cusick K."/>
            <person name="Dale J."/>
            <person name="Little B."/>
            <person name="Biffinger J."/>
        </authorList>
    </citation>
    <scope>NUCLEOTIDE SEQUENCE [LARGE SCALE GENOMIC DNA]</scope>
    <source>
        <strain evidence="1 2">KCP01</strain>
    </source>
</reference>
<keyword evidence="2" id="KW-1185">Reference proteome</keyword>
<dbReference type="EMBL" id="MIPY01000058">
    <property type="protein sequence ID" value="OES24825.1"/>
    <property type="molecule type" value="Genomic_DNA"/>
</dbReference>
<name>A0AB36FKX3_ALTMA</name>
<comment type="caution">
    <text evidence="1">The sequence shown here is derived from an EMBL/GenBank/DDBJ whole genome shotgun (WGS) entry which is preliminary data.</text>
</comment>
<dbReference type="InterPro" id="IPR011101">
    <property type="entry name" value="DUF5131"/>
</dbReference>
<evidence type="ECO:0000313" key="2">
    <source>
        <dbReference type="Proteomes" id="UP000095392"/>
    </source>
</evidence>
<proteinExistence type="predicted"/>
<evidence type="ECO:0000313" key="1">
    <source>
        <dbReference type="EMBL" id="OES24825.1"/>
    </source>
</evidence>
<dbReference type="RefSeq" id="WP_069945329.1">
    <property type="nucleotide sequence ID" value="NZ_MIPW01000063.1"/>
</dbReference>
<sequence length="247" mass="28396">MAEETNIEWCDSTFNPWWGCTKIGAGCDNCYAAALDKRTGGDHWAKGTDYRILSDSNWYKPLRWQKQAAQFYAQFERRRRVFCASMADVFDNRAQVSQRERLWAVVNDTPDLNWLLLTKRPKNIQRFMPEAMLTQDNIWLGTTVENRQDGLPRLRALKNTPAALRFLSIEPLLEDLGPLDLAGIDWVIVGGESGPGARPMKKKWMLNIKQQCDQQGVAFFFKQWGGRQNKGGCEVEGETYKRWPLSA</sequence>